<name>A0A3D3RDY1_9PLAN</name>
<evidence type="ECO:0000313" key="4">
    <source>
        <dbReference type="EMBL" id="HCO26332.1"/>
    </source>
</evidence>
<dbReference type="Gene3D" id="3.40.1400.10">
    <property type="entry name" value="Sugar-phosphate isomerase, RpiB/LacA/LacB"/>
    <property type="match status" value="1"/>
</dbReference>
<evidence type="ECO:0000256" key="2">
    <source>
        <dbReference type="ARBA" id="ARBA00023235"/>
    </source>
</evidence>
<dbReference type="EC" id="5.3.1.6" evidence="5"/>
<keyword evidence="2 4" id="KW-0413">Isomerase</keyword>
<dbReference type="NCBIfam" id="TIGR00689">
    <property type="entry name" value="rpiB_lacA_lacB"/>
    <property type="match status" value="1"/>
</dbReference>
<evidence type="ECO:0000313" key="6">
    <source>
        <dbReference type="Proteomes" id="UP000263642"/>
    </source>
</evidence>
<accession>A0A517X647</accession>
<evidence type="ECO:0000313" key="5">
    <source>
        <dbReference type="EMBL" id="QEG14899.1"/>
    </source>
</evidence>
<dbReference type="PIRSF" id="PIRSF005384">
    <property type="entry name" value="RpiB_LacA_B"/>
    <property type="match status" value="1"/>
</dbReference>
<reference evidence="4 6" key="1">
    <citation type="journal article" date="2018" name="Nat. Biotechnol.">
        <title>A standardized bacterial taxonomy based on genome phylogeny substantially revises the tree of life.</title>
        <authorList>
            <person name="Parks D.H."/>
            <person name="Chuvochina M."/>
            <person name="Waite D.W."/>
            <person name="Rinke C."/>
            <person name="Skarshewski A."/>
            <person name="Chaumeil P.A."/>
            <person name="Hugenholtz P."/>
        </authorList>
    </citation>
    <scope>NUCLEOTIDE SEQUENCE [LARGE SCALE GENOMIC DNA]</scope>
    <source>
        <strain evidence="4">UBA9375</strain>
    </source>
</reference>
<comment type="similarity">
    <text evidence="1">Belongs to the LacAB/RpiB family.</text>
</comment>
<feature type="binding site" evidence="3">
    <location>
        <position position="143"/>
    </location>
    <ligand>
        <name>D-ribulose 5-phosphate</name>
        <dbReference type="ChEBI" id="CHEBI:58121"/>
    </ligand>
</feature>
<organism evidence="4 6">
    <name type="scientific">Gimesia maris</name>
    <dbReference type="NCBI Taxonomy" id="122"/>
    <lineage>
        <taxon>Bacteria</taxon>
        <taxon>Pseudomonadati</taxon>
        <taxon>Planctomycetota</taxon>
        <taxon>Planctomycetia</taxon>
        <taxon>Planctomycetales</taxon>
        <taxon>Planctomycetaceae</taxon>
        <taxon>Gimesia</taxon>
    </lineage>
</organism>
<protein>
    <submittedName>
        <fullName evidence="4 5">Ribose-5-phosphate isomerase B</fullName>
        <ecNumber evidence="5">5.3.1.6</ecNumber>
    </submittedName>
</protein>
<dbReference type="GeneID" id="98645407"/>
<dbReference type="PANTHER" id="PTHR30345">
    <property type="entry name" value="RIBOSE-5-PHOSPHATE ISOMERASE B"/>
    <property type="match status" value="1"/>
</dbReference>
<dbReference type="InterPro" id="IPR036569">
    <property type="entry name" value="RpiB_LacA_LacB_sf"/>
</dbReference>
<feature type="binding site" evidence="3">
    <location>
        <position position="110"/>
    </location>
    <ligand>
        <name>D-ribulose 5-phosphate</name>
        <dbReference type="ChEBI" id="CHEBI:58121"/>
    </ligand>
</feature>
<dbReference type="Proteomes" id="UP000322887">
    <property type="component" value="Chromosome"/>
</dbReference>
<dbReference type="AlphaFoldDB" id="A0A3D3RDY1"/>
<evidence type="ECO:0000313" key="7">
    <source>
        <dbReference type="Proteomes" id="UP000322887"/>
    </source>
</evidence>
<dbReference type="EMBL" id="CP042910">
    <property type="protein sequence ID" value="QEG14899.1"/>
    <property type="molecule type" value="Genomic_DNA"/>
</dbReference>
<dbReference type="SUPFAM" id="SSF89623">
    <property type="entry name" value="Ribose/Galactose isomerase RpiB/AlsB"/>
    <property type="match status" value="1"/>
</dbReference>
<gene>
    <name evidence="4" type="primary">rpiB</name>
    <name evidence="4" type="ORF">DIT97_26185</name>
    <name evidence="5" type="ORF">GmarT_07360</name>
</gene>
<dbReference type="GO" id="GO:0009052">
    <property type="term" value="P:pentose-phosphate shunt, non-oxidative branch"/>
    <property type="evidence" value="ECO:0007669"/>
    <property type="project" value="TreeGrafter"/>
</dbReference>
<evidence type="ECO:0000256" key="1">
    <source>
        <dbReference type="ARBA" id="ARBA00008754"/>
    </source>
</evidence>
<proteinExistence type="inferred from homology"/>
<feature type="binding site" evidence="3">
    <location>
        <begin position="77"/>
        <end position="81"/>
    </location>
    <ligand>
        <name>D-ribulose 5-phosphate</name>
        <dbReference type="ChEBI" id="CHEBI:58121"/>
    </ligand>
</feature>
<dbReference type="InterPro" id="IPR004785">
    <property type="entry name" value="RpiB"/>
</dbReference>
<feature type="binding site" evidence="3">
    <location>
        <begin position="19"/>
        <end position="20"/>
    </location>
    <ligand>
        <name>D-ribulose 5-phosphate</name>
        <dbReference type="ChEBI" id="CHEBI:58121"/>
    </ligand>
</feature>
<dbReference type="GO" id="GO:0004751">
    <property type="term" value="F:ribose-5-phosphate isomerase activity"/>
    <property type="evidence" value="ECO:0007669"/>
    <property type="project" value="UniProtKB-EC"/>
</dbReference>
<dbReference type="RefSeq" id="WP_002644312.1">
    <property type="nucleotide sequence ID" value="NZ_CAXBMG010000063.1"/>
</dbReference>
<dbReference type="GO" id="GO:0019316">
    <property type="term" value="P:D-allose catabolic process"/>
    <property type="evidence" value="ECO:0007669"/>
    <property type="project" value="TreeGrafter"/>
</dbReference>
<dbReference type="EMBL" id="DQAY01000155">
    <property type="protein sequence ID" value="HCO26332.1"/>
    <property type="molecule type" value="Genomic_DNA"/>
</dbReference>
<dbReference type="Proteomes" id="UP000263642">
    <property type="component" value="Unassembled WGS sequence"/>
</dbReference>
<dbReference type="Pfam" id="PF02502">
    <property type="entry name" value="LacAB_rpiB"/>
    <property type="match status" value="1"/>
</dbReference>
<dbReference type="InterPro" id="IPR003500">
    <property type="entry name" value="RpiB_LacA_LacB"/>
</dbReference>
<sequence length="153" mass="16964">MTSPTPAETPVKSIVIASDHAGYRYKRRIIEYLTKEGYQVEDMGTDSTESVDYPDFIMPAARAVAEGKYTRGIVLGGSGNGEAIAANRIKGVRCAVCWNEKSARLASMHNNANMISIGERMVSLHDVYEIIDIWLSTPFEGGRHARRIEKLDE</sequence>
<reference evidence="5 7" key="2">
    <citation type="submission" date="2019-08" db="EMBL/GenBank/DDBJ databases">
        <title>Deep-cultivation of Planctomycetes and their phenomic and genomic characterization uncovers novel biology.</title>
        <authorList>
            <person name="Wiegand S."/>
            <person name="Jogler M."/>
            <person name="Boedeker C."/>
            <person name="Pinto D."/>
            <person name="Vollmers J."/>
            <person name="Rivas-Marin E."/>
            <person name="Kohn T."/>
            <person name="Peeters S.H."/>
            <person name="Heuer A."/>
            <person name="Rast P."/>
            <person name="Oberbeckmann S."/>
            <person name="Bunk B."/>
            <person name="Jeske O."/>
            <person name="Meyerdierks A."/>
            <person name="Storesund J.E."/>
            <person name="Kallscheuer N."/>
            <person name="Luecker S."/>
            <person name="Lage O.M."/>
            <person name="Pohl T."/>
            <person name="Merkel B.J."/>
            <person name="Hornburger P."/>
            <person name="Mueller R.-W."/>
            <person name="Bruemmer F."/>
            <person name="Labrenz M."/>
            <person name="Spormann A.M."/>
            <person name="Op den Camp H."/>
            <person name="Overmann J."/>
            <person name="Amann R."/>
            <person name="Jetten M.S.M."/>
            <person name="Mascher T."/>
            <person name="Medema M.H."/>
            <person name="Devos D.P."/>
            <person name="Kaster A.-K."/>
            <person name="Ovreas L."/>
            <person name="Rohde M."/>
            <person name="Galperin M.Y."/>
            <person name="Jogler C."/>
        </authorList>
    </citation>
    <scope>NUCLEOTIDE SEQUENCE [LARGE SCALE GENOMIC DNA]</scope>
    <source>
        <strain evidence="5 7">DSM 8797</strain>
    </source>
</reference>
<accession>A0A3D3RDY1</accession>
<dbReference type="PANTHER" id="PTHR30345:SF0">
    <property type="entry name" value="DNA DAMAGE-REPAIR_TOLERATION PROTEIN DRT102"/>
    <property type="match status" value="1"/>
</dbReference>
<keyword evidence="7" id="KW-1185">Reference proteome</keyword>
<dbReference type="NCBIfam" id="TIGR01120">
    <property type="entry name" value="rpiB"/>
    <property type="match status" value="1"/>
</dbReference>
<feature type="binding site" evidence="3">
    <location>
        <position position="120"/>
    </location>
    <ligand>
        <name>D-ribulose 5-phosphate</name>
        <dbReference type="ChEBI" id="CHEBI:58121"/>
    </ligand>
</feature>
<feature type="binding site" evidence="3">
    <location>
        <position position="147"/>
    </location>
    <ligand>
        <name>D-ribulose 5-phosphate</name>
        <dbReference type="ChEBI" id="CHEBI:58121"/>
    </ligand>
</feature>
<evidence type="ECO:0000256" key="3">
    <source>
        <dbReference type="PIRSR" id="PIRSR005384-2"/>
    </source>
</evidence>
<dbReference type="NCBIfam" id="NF004051">
    <property type="entry name" value="PRK05571.1"/>
    <property type="match status" value="1"/>
</dbReference>